<feature type="region of interest" description="Disordered" evidence="1">
    <location>
        <begin position="1"/>
        <end position="85"/>
    </location>
</feature>
<keyword evidence="3" id="KW-1185">Reference proteome</keyword>
<feature type="compositionally biased region" description="Basic and acidic residues" evidence="1">
    <location>
        <begin position="244"/>
        <end position="259"/>
    </location>
</feature>
<reference evidence="2" key="1">
    <citation type="submission" date="2022-12" db="EMBL/GenBank/DDBJ databases">
        <authorList>
            <person name="Alioto T."/>
            <person name="Alioto T."/>
            <person name="Gomez Garrido J."/>
        </authorList>
    </citation>
    <scope>NUCLEOTIDE SEQUENCE</scope>
</reference>
<dbReference type="EMBL" id="OX395136">
    <property type="protein sequence ID" value="CAI5787968.1"/>
    <property type="molecule type" value="Genomic_DNA"/>
</dbReference>
<dbReference type="AlphaFoldDB" id="A0AA35L2J8"/>
<feature type="compositionally biased region" description="Low complexity" evidence="1">
    <location>
        <begin position="64"/>
        <end position="76"/>
    </location>
</feature>
<protein>
    <submittedName>
        <fullName evidence="2">Uncharacterized protein</fullName>
    </submittedName>
</protein>
<sequence>MPLSGRRAGLDGLGGSLSAGRPAPAPPGPAAQSGAPSSLRGPAHRAVITDLHVAGGGPPPEPRPAIGRRAPRSPMRAGGGGAGGGARKLLLLRGWRGGERGRLRTRRKTGLLPAWLPETGGLQCCDDFLAFVLPVCQAGGLLLLLPQAGTRSRLARRGLPGLEEGALSELRASGVSAAGGVPWEKAPAATAALRLKGPVELPHCCCCCRVALFTREDFEEAGRQNSRRSPHRLLLEGAPRWRTRTRDPLQRDAAMKHTS</sequence>
<evidence type="ECO:0000256" key="1">
    <source>
        <dbReference type="SAM" id="MobiDB-lite"/>
    </source>
</evidence>
<name>A0AA35L2J8_9SAUR</name>
<gene>
    <name evidence="2" type="ORF">PODLI_1B000628</name>
</gene>
<dbReference type="Proteomes" id="UP001178461">
    <property type="component" value="Chromosome 11"/>
</dbReference>
<evidence type="ECO:0000313" key="3">
    <source>
        <dbReference type="Proteomes" id="UP001178461"/>
    </source>
</evidence>
<feature type="region of interest" description="Disordered" evidence="1">
    <location>
        <begin position="221"/>
        <end position="259"/>
    </location>
</feature>
<evidence type="ECO:0000313" key="2">
    <source>
        <dbReference type="EMBL" id="CAI5787968.1"/>
    </source>
</evidence>
<organism evidence="2 3">
    <name type="scientific">Podarcis lilfordi</name>
    <name type="common">Lilford's wall lizard</name>
    <dbReference type="NCBI Taxonomy" id="74358"/>
    <lineage>
        <taxon>Eukaryota</taxon>
        <taxon>Metazoa</taxon>
        <taxon>Chordata</taxon>
        <taxon>Craniata</taxon>
        <taxon>Vertebrata</taxon>
        <taxon>Euteleostomi</taxon>
        <taxon>Lepidosauria</taxon>
        <taxon>Squamata</taxon>
        <taxon>Bifurcata</taxon>
        <taxon>Unidentata</taxon>
        <taxon>Episquamata</taxon>
        <taxon>Laterata</taxon>
        <taxon>Lacertibaenia</taxon>
        <taxon>Lacertidae</taxon>
        <taxon>Podarcis</taxon>
    </lineage>
</organism>
<proteinExistence type="predicted"/>
<accession>A0AA35L2J8</accession>